<proteinExistence type="predicted"/>
<reference evidence="2 3" key="1">
    <citation type="submission" date="2019-04" db="EMBL/GenBank/DDBJ databases">
        <title>High contiguity whole genome sequence and gene annotation resource for two Venturia nashicola isolates.</title>
        <authorList>
            <person name="Prokchorchik M."/>
            <person name="Won K."/>
            <person name="Lee Y."/>
            <person name="Choi E.D."/>
            <person name="Segonzac C."/>
            <person name="Sohn K.H."/>
        </authorList>
    </citation>
    <scope>NUCLEOTIDE SEQUENCE [LARGE SCALE GENOMIC DNA]</scope>
    <source>
        <strain evidence="2 3">PRI2</strain>
    </source>
</reference>
<name>A0A4Z1PJI3_9PEZI</name>
<evidence type="ECO:0000313" key="2">
    <source>
        <dbReference type="EMBL" id="TID25766.1"/>
    </source>
</evidence>
<comment type="caution">
    <text evidence="2">The sequence shown here is derived from an EMBL/GenBank/DDBJ whole genome shotgun (WGS) entry which is preliminary data.</text>
</comment>
<accession>A0A4Z1PJI3</accession>
<protein>
    <submittedName>
        <fullName evidence="2">Uncharacterized protein</fullName>
    </submittedName>
</protein>
<evidence type="ECO:0000256" key="1">
    <source>
        <dbReference type="SAM" id="MobiDB-lite"/>
    </source>
</evidence>
<gene>
    <name evidence="2" type="ORF">E6O75_ATG03629</name>
</gene>
<organism evidence="2 3">
    <name type="scientific">Venturia nashicola</name>
    <dbReference type="NCBI Taxonomy" id="86259"/>
    <lineage>
        <taxon>Eukaryota</taxon>
        <taxon>Fungi</taxon>
        <taxon>Dikarya</taxon>
        <taxon>Ascomycota</taxon>
        <taxon>Pezizomycotina</taxon>
        <taxon>Dothideomycetes</taxon>
        <taxon>Pleosporomycetidae</taxon>
        <taxon>Venturiales</taxon>
        <taxon>Venturiaceae</taxon>
        <taxon>Venturia</taxon>
    </lineage>
</organism>
<sequence>MNSSDEFYTQIRNAPAHLGNSHPEHPDFNPNIPAFAGSTDPPKNYSPSNVAEFRSWIATYKTRSVAQAVHDLRKIVLHVQRFQTARVEQEDTSETGGFAQNLLQGKMCPSLVLPTMMAQYLEDGKPEIAKICVKQMEKLFRQYERKFRELGLE</sequence>
<dbReference type="Proteomes" id="UP000298493">
    <property type="component" value="Unassembled WGS sequence"/>
</dbReference>
<dbReference type="AlphaFoldDB" id="A0A4Z1PJI3"/>
<keyword evidence="3" id="KW-1185">Reference proteome</keyword>
<evidence type="ECO:0000313" key="3">
    <source>
        <dbReference type="Proteomes" id="UP000298493"/>
    </source>
</evidence>
<feature type="region of interest" description="Disordered" evidence="1">
    <location>
        <begin position="16"/>
        <end position="43"/>
    </location>
</feature>
<dbReference type="EMBL" id="SNSC02000003">
    <property type="protein sequence ID" value="TID25766.1"/>
    <property type="molecule type" value="Genomic_DNA"/>
</dbReference>